<proteinExistence type="predicted"/>
<evidence type="ECO:0000313" key="1">
    <source>
        <dbReference type="EMBL" id="MBM7120873.1"/>
    </source>
</evidence>
<organism evidence="1 2">
    <name type="scientific">Dyella kyungheensis</name>
    <dbReference type="NCBI Taxonomy" id="1242174"/>
    <lineage>
        <taxon>Bacteria</taxon>
        <taxon>Pseudomonadati</taxon>
        <taxon>Pseudomonadota</taxon>
        <taxon>Gammaproteobacteria</taxon>
        <taxon>Lysobacterales</taxon>
        <taxon>Rhodanobacteraceae</taxon>
        <taxon>Dyella</taxon>
    </lineage>
</organism>
<evidence type="ECO:0000313" key="2">
    <source>
        <dbReference type="Proteomes" id="UP001430065"/>
    </source>
</evidence>
<accession>A0ABS2JPM7</accession>
<name>A0ABS2JPM7_9GAMM</name>
<gene>
    <name evidence="1" type="ORF">ISP20_06825</name>
</gene>
<protein>
    <submittedName>
        <fullName evidence="1">Uncharacterized protein</fullName>
    </submittedName>
</protein>
<keyword evidence="2" id="KW-1185">Reference proteome</keyword>
<comment type="caution">
    <text evidence="1">The sequence shown here is derived from an EMBL/GenBank/DDBJ whole genome shotgun (WGS) entry which is preliminary data.</text>
</comment>
<dbReference type="EMBL" id="JADIKC010000003">
    <property type="protein sequence ID" value="MBM7120873.1"/>
    <property type="molecule type" value="Genomic_DNA"/>
</dbReference>
<reference evidence="1 2" key="1">
    <citation type="submission" date="2020-10" db="EMBL/GenBank/DDBJ databases">
        <title>Phylogeny of dyella-like bacteria.</title>
        <authorList>
            <person name="Fu J."/>
        </authorList>
    </citation>
    <scope>NUCLEOTIDE SEQUENCE [LARGE SCALE GENOMIC DNA]</scope>
    <source>
        <strain evidence="1 2">THG-B117</strain>
    </source>
</reference>
<sequence length="161" mass="17044">MDTGLCRQVEAFASLRMATSQETAAMSRSDDGKPRSGQRNWWLAACVLVIPLAWVGTQTMDDEPLYAVNASSRPLHAAMAAAQTIKPIPMGTQASMRWHGAGDVRALFSAKGIDPGAGYGAPLLSGVHHGKGAHAKARDGSQLSLGHFSAQEYQLAVTDAR</sequence>
<dbReference type="RefSeq" id="WP_204635309.1">
    <property type="nucleotide sequence ID" value="NZ_JADIKC010000003.1"/>
</dbReference>
<dbReference type="Proteomes" id="UP001430065">
    <property type="component" value="Unassembled WGS sequence"/>
</dbReference>